<dbReference type="Proteomes" id="UP000189857">
    <property type="component" value="Unassembled WGS sequence"/>
</dbReference>
<gene>
    <name evidence="1" type="ORF">SAMN02745110_01737</name>
</gene>
<keyword evidence="2" id="KW-1185">Reference proteome</keyword>
<organism evidence="1 2">
    <name type="scientific">Eubacterium ruminantium</name>
    <dbReference type="NCBI Taxonomy" id="42322"/>
    <lineage>
        <taxon>Bacteria</taxon>
        <taxon>Bacillati</taxon>
        <taxon>Bacillota</taxon>
        <taxon>Clostridia</taxon>
        <taxon>Eubacteriales</taxon>
        <taxon>Eubacteriaceae</taxon>
        <taxon>Eubacterium</taxon>
    </lineage>
</organism>
<dbReference type="EMBL" id="FUXA01000010">
    <property type="protein sequence ID" value="SJZ83686.1"/>
    <property type="molecule type" value="Genomic_DNA"/>
</dbReference>
<dbReference type="GO" id="GO:0032259">
    <property type="term" value="P:methylation"/>
    <property type="evidence" value="ECO:0007669"/>
    <property type="project" value="UniProtKB-KW"/>
</dbReference>
<name>A0A1T4NXC2_9FIRM</name>
<sequence length="289" mass="34032">MIDIDAEIYTEFKCKADKCKHSCCKGWEIDIDDDTLDYYMSINTDLGNEIRQNIREGEDTFFKLTEDERCPFLKDNGLCKIIEELGEDGLCDICRLHPRFFVDINDYSMAGVGLSCERAAELIFEKKNLDFIMCESKKKIGFKELLDLLGIEIPQKFLELSKILPDHLKESQMEKILDIFLATEPIDPNWENEVKLLQESLSDFPGNLDDNYLNKFEVIYHYIIFRQLELIEQHGYKKVIDYAICSIIFIMLYANKFHDDLEAVRRWSEQIEYNEDNIELIINKLSSFY</sequence>
<keyword evidence="1" id="KW-0489">Methyltransferase</keyword>
<keyword evidence="1" id="KW-0808">Transferase</keyword>
<dbReference type="NCBIfam" id="NF038110">
    <property type="entry name" value="Lys_methyl_FliB"/>
    <property type="match status" value="1"/>
</dbReference>
<evidence type="ECO:0000313" key="1">
    <source>
        <dbReference type="EMBL" id="SJZ83686.1"/>
    </source>
</evidence>
<dbReference type="GO" id="GO:0008168">
    <property type="term" value="F:methyltransferase activity"/>
    <property type="evidence" value="ECO:0007669"/>
    <property type="project" value="UniProtKB-KW"/>
</dbReference>
<proteinExistence type="predicted"/>
<accession>A0A1T4NXC2</accession>
<protein>
    <submittedName>
        <fullName evidence="1">Lysine-N-methylase</fullName>
    </submittedName>
</protein>
<dbReference type="RefSeq" id="WP_078787566.1">
    <property type="nucleotide sequence ID" value="NZ_FMTO01000009.1"/>
</dbReference>
<dbReference type="AlphaFoldDB" id="A0A1T4NXC2"/>
<evidence type="ECO:0000313" key="2">
    <source>
        <dbReference type="Proteomes" id="UP000189857"/>
    </source>
</evidence>
<dbReference type="OrthoDB" id="86584at2"/>
<reference evidence="1 2" key="1">
    <citation type="submission" date="2017-02" db="EMBL/GenBank/DDBJ databases">
        <authorList>
            <person name="Peterson S.W."/>
        </authorList>
    </citation>
    <scope>NUCLEOTIDE SEQUENCE [LARGE SCALE GENOMIC DNA]</scope>
    <source>
        <strain evidence="1 2">ATCC 17233</strain>
    </source>
</reference>